<dbReference type="InterPro" id="IPR038608">
    <property type="entry name" value="Csm1/Pcs1_C_sf"/>
</dbReference>
<reference evidence="4" key="1">
    <citation type="submission" date="2023-03" db="EMBL/GenBank/DDBJ databases">
        <title>Mating type loci evolution in Malassezia.</title>
        <authorList>
            <person name="Coelho M.A."/>
        </authorList>
    </citation>
    <scope>NUCLEOTIDE SEQUENCE</scope>
    <source>
        <strain evidence="4">CBS 9557</strain>
    </source>
</reference>
<dbReference type="GO" id="GO:0072686">
    <property type="term" value="C:mitotic spindle"/>
    <property type="evidence" value="ECO:0007669"/>
    <property type="project" value="TreeGrafter"/>
</dbReference>
<dbReference type="EMBL" id="CP119894">
    <property type="protein sequence ID" value="WFD27169.1"/>
    <property type="molecule type" value="Genomic_DNA"/>
</dbReference>
<evidence type="ECO:0000259" key="3">
    <source>
        <dbReference type="Pfam" id="PF12539"/>
    </source>
</evidence>
<evidence type="ECO:0000313" key="4">
    <source>
        <dbReference type="EMBL" id="WFD27169.1"/>
    </source>
</evidence>
<evidence type="ECO:0000313" key="5">
    <source>
        <dbReference type="Proteomes" id="UP001213623"/>
    </source>
</evidence>
<keyword evidence="5" id="KW-1185">Reference proteome</keyword>
<accession>A0AAF0EK17</accession>
<evidence type="ECO:0000256" key="2">
    <source>
        <dbReference type="SAM" id="MobiDB-lite"/>
    </source>
</evidence>
<dbReference type="GO" id="GO:1990644">
    <property type="term" value="F:microtubule site clamp"/>
    <property type="evidence" value="ECO:0007669"/>
    <property type="project" value="TreeGrafter"/>
</dbReference>
<dbReference type="PANTHER" id="PTHR28006:SF1">
    <property type="entry name" value="MONOPOLIN COMPLEX SUBUNIT CSM1"/>
    <property type="match status" value="1"/>
</dbReference>
<dbReference type="InterPro" id="IPR020981">
    <property type="entry name" value="Csm1/Pcs1_C"/>
</dbReference>
<dbReference type="PANTHER" id="PTHR28006">
    <property type="entry name" value="MONOPOLIN COMPLEX SUBUNIT CSM1"/>
    <property type="match status" value="1"/>
</dbReference>
<evidence type="ECO:0000256" key="1">
    <source>
        <dbReference type="SAM" id="Coils"/>
    </source>
</evidence>
<dbReference type="GO" id="GO:0045144">
    <property type="term" value="P:meiotic sister chromatid segregation"/>
    <property type="evidence" value="ECO:0007669"/>
    <property type="project" value="TreeGrafter"/>
</dbReference>
<feature type="domain" description="Monopolin complex subunit Csm1/Pcs1 C-terminal" evidence="3">
    <location>
        <begin position="242"/>
        <end position="337"/>
    </location>
</feature>
<dbReference type="CDD" id="cd23787">
    <property type="entry name" value="RWD_CSM1"/>
    <property type="match status" value="1"/>
</dbReference>
<keyword evidence="1" id="KW-0175">Coiled coil</keyword>
<dbReference type="Pfam" id="PF12539">
    <property type="entry name" value="Csm1"/>
    <property type="match status" value="1"/>
</dbReference>
<dbReference type="GO" id="GO:0051315">
    <property type="term" value="P:attachment of mitotic spindle microtubules to kinetochore"/>
    <property type="evidence" value="ECO:0007669"/>
    <property type="project" value="TreeGrafter"/>
</dbReference>
<feature type="coiled-coil region" evidence="1">
    <location>
        <begin position="155"/>
        <end position="231"/>
    </location>
</feature>
<proteinExistence type="predicted"/>
<dbReference type="Proteomes" id="UP001213623">
    <property type="component" value="Chromosome 3"/>
</dbReference>
<feature type="region of interest" description="Disordered" evidence="2">
    <location>
        <begin position="1"/>
        <end position="55"/>
    </location>
</feature>
<dbReference type="GO" id="GO:0033551">
    <property type="term" value="C:monopolin complex"/>
    <property type="evidence" value="ECO:0007669"/>
    <property type="project" value="InterPro"/>
</dbReference>
<sequence length="353" mass="40262">MAFGQQKVHGRRGRPPKDPNARANAARVSVTSDDIIDDLAGPSRPSPTAGTAALTSGFAPVKLRKTSSGETEPIYVMDANHGYFSDEDFWQKLQDLRSQYENHNNERVLQAVRERDAIQAQFDRLKELRVTQSEKTLVEWKKASETRHRHTLESLAAWKNRAEHAEHRLREFEREGEAYRPAKPESESKLAQLEQEVASLTDKLAEAKQALEDEALRRAQLETQLQASAREKTVREDEMAIRRMYEDLTGFTVTEVTMHDASQSSRRFEVSFTGTDYFDLQFALEESRLSASQDARATAAPRDDFIYIPHVDETRDAGLLASENMPDHFLDQIRFERSAAIKFLTALHRSLRT</sequence>
<gene>
    <name evidence="4" type="ORF">MNAN1_002165</name>
</gene>
<organism evidence="4 5">
    <name type="scientific">Malassezia nana</name>
    <dbReference type="NCBI Taxonomy" id="180528"/>
    <lineage>
        <taxon>Eukaryota</taxon>
        <taxon>Fungi</taxon>
        <taxon>Dikarya</taxon>
        <taxon>Basidiomycota</taxon>
        <taxon>Ustilaginomycotina</taxon>
        <taxon>Malasseziomycetes</taxon>
        <taxon>Malasseziales</taxon>
        <taxon>Malasseziaceae</taxon>
        <taxon>Malassezia</taxon>
    </lineage>
</organism>
<dbReference type="GO" id="GO:0034506">
    <property type="term" value="C:chromosome, centromeric core domain"/>
    <property type="evidence" value="ECO:0007669"/>
    <property type="project" value="TreeGrafter"/>
</dbReference>
<dbReference type="GO" id="GO:0005730">
    <property type="term" value="C:nucleolus"/>
    <property type="evidence" value="ECO:0007669"/>
    <property type="project" value="TreeGrafter"/>
</dbReference>
<name>A0AAF0EK17_9BASI</name>
<protein>
    <recommendedName>
        <fullName evidence="3">Monopolin complex subunit Csm1/Pcs1 C-terminal domain-containing protein</fullName>
    </recommendedName>
</protein>
<dbReference type="AlphaFoldDB" id="A0AAF0EK17"/>
<dbReference type="Gene3D" id="3.90.1150.80">
    <property type="match status" value="1"/>
</dbReference>
<dbReference type="InterPro" id="IPR040349">
    <property type="entry name" value="Csm1/Pcs1"/>
</dbReference>